<dbReference type="InterPro" id="IPR001841">
    <property type="entry name" value="Znf_RING"/>
</dbReference>
<evidence type="ECO:0000256" key="3">
    <source>
        <dbReference type="PROSITE-ProRule" id="PRU00175"/>
    </source>
</evidence>
<keyword evidence="1 3" id="KW-0863">Zinc-finger</keyword>
<evidence type="ECO:0000256" key="2">
    <source>
        <dbReference type="ARBA" id="ARBA00022833"/>
    </source>
</evidence>
<gene>
    <name evidence="5" type="ORF">BOX15_Mlig027751g1</name>
</gene>
<dbReference type="STRING" id="282301.A0A267DW29"/>
<sequence length="219" mass="23295">MQSDLAEAVLSMANPFVEDCNCHLHEVGPRCAQILNTLNSRHRALKQKLHHIDAEAAPTPRSRASSLLIRLDPDASPAALPSVSAAGPAAEAIEVAVTANSAAWKAGADVADFVSNLRALLGGSALLAEPSAVETEQPVAGDAGVEAATEDVDCGICYADCSADGPDCVTCERCRRRYHRSCAVEWLRGLPDTRQGFNRLHGCCPYCRARLCVLQDCQD</sequence>
<protein>
    <recommendedName>
        <fullName evidence="4">RING-type domain-containing protein</fullName>
    </recommendedName>
</protein>
<dbReference type="Proteomes" id="UP000215902">
    <property type="component" value="Unassembled WGS sequence"/>
</dbReference>
<dbReference type="AlphaFoldDB" id="A0A267DW29"/>
<dbReference type="InterPro" id="IPR026850">
    <property type="entry name" value="FANCL_C"/>
</dbReference>
<dbReference type="GO" id="GO:0043240">
    <property type="term" value="C:Fanconi anaemia nuclear complex"/>
    <property type="evidence" value="ECO:0007669"/>
    <property type="project" value="InterPro"/>
</dbReference>
<proteinExistence type="predicted"/>
<dbReference type="Pfam" id="PF11793">
    <property type="entry name" value="FANCL_C"/>
    <property type="match status" value="1"/>
</dbReference>
<dbReference type="GO" id="GO:0006513">
    <property type="term" value="P:protein monoubiquitination"/>
    <property type="evidence" value="ECO:0007669"/>
    <property type="project" value="TreeGrafter"/>
</dbReference>
<dbReference type="GO" id="GO:0061630">
    <property type="term" value="F:ubiquitin protein ligase activity"/>
    <property type="evidence" value="ECO:0007669"/>
    <property type="project" value="TreeGrafter"/>
</dbReference>
<dbReference type="EMBL" id="NIVC01003085">
    <property type="protein sequence ID" value="PAA53455.1"/>
    <property type="molecule type" value="Genomic_DNA"/>
</dbReference>
<dbReference type="OrthoDB" id="10263265at2759"/>
<dbReference type="SUPFAM" id="SSF57850">
    <property type="entry name" value="RING/U-box"/>
    <property type="match status" value="1"/>
</dbReference>
<evidence type="ECO:0000259" key="4">
    <source>
        <dbReference type="PROSITE" id="PS50089"/>
    </source>
</evidence>
<feature type="domain" description="RING-type" evidence="4">
    <location>
        <begin position="154"/>
        <end position="208"/>
    </location>
</feature>
<keyword evidence="6" id="KW-1185">Reference proteome</keyword>
<accession>A0A267DW29</accession>
<comment type="caution">
    <text evidence="5">The sequence shown here is derived from an EMBL/GenBank/DDBJ whole genome shotgun (WGS) entry which is preliminary data.</text>
</comment>
<keyword evidence="1 3" id="KW-0479">Metal-binding</keyword>
<dbReference type="GO" id="GO:0008270">
    <property type="term" value="F:zinc ion binding"/>
    <property type="evidence" value="ECO:0007669"/>
    <property type="project" value="UniProtKB-KW"/>
</dbReference>
<reference evidence="5 6" key="1">
    <citation type="submission" date="2017-06" db="EMBL/GenBank/DDBJ databases">
        <title>A platform for efficient transgenesis in Macrostomum lignano, a flatworm model organism for stem cell research.</title>
        <authorList>
            <person name="Berezikov E."/>
        </authorList>
    </citation>
    <scope>NUCLEOTIDE SEQUENCE [LARGE SCALE GENOMIC DNA]</scope>
    <source>
        <strain evidence="5">DV1</strain>
        <tissue evidence="5">Whole organism</tissue>
    </source>
</reference>
<evidence type="ECO:0000313" key="5">
    <source>
        <dbReference type="EMBL" id="PAA53455.1"/>
    </source>
</evidence>
<dbReference type="SMART" id="SM01197">
    <property type="entry name" value="FANCL_C"/>
    <property type="match status" value="1"/>
</dbReference>
<dbReference type="Gene3D" id="3.30.40.10">
    <property type="entry name" value="Zinc/RING finger domain, C3HC4 (zinc finger)"/>
    <property type="match status" value="1"/>
</dbReference>
<dbReference type="GO" id="GO:0036297">
    <property type="term" value="P:interstrand cross-link repair"/>
    <property type="evidence" value="ECO:0007669"/>
    <property type="project" value="InterPro"/>
</dbReference>
<dbReference type="InterPro" id="IPR013083">
    <property type="entry name" value="Znf_RING/FYVE/PHD"/>
</dbReference>
<name>A0A267DW29_9PLAT</name>
<dbReference type="PROSITE" id="PS50089">
    <property type="entry name" value="ZF_RING_2"/>
    <property type="match status" value="1"/>
</dbReference>
<dbReference type="PANTHER" id="PTHR13206:SF0">
    <property type="entry name" value="E3 UBIQUITIN-PROTEIN LIGASE FANCL"/>
    <property type="match status" value="1"/>
</dbReference>
<keyword evidence="2" id="KW-0862">Zinc</keyword>
<dbReference type="PANTHER" id="PTHR13206">
    <property type="entry name" value="UBIQUITIN LIGASE PROTEIN PHF9 FANCONI ANEMIA GROUP L PROTEIN"/>
    <property type="match status" value="1"/>
</dbReference>
<evidence type="ECO:0000313" key="6">
    <source>
        <dbReference type="Proteomes" id="UP000215902"/>
    </source>
</evidence>
<evidence type="ECO:0000256" key="1">
    <source>
        <dbReference type="ARBA" id="ARBA00022771"/>
    </source>
</evidence>
<organism evidence="5 6">
    <name type="scientific">Macrostomum lignano</name>
    <dbReference type="NCBI Taxonomy" id="282301"/>
    <lineage>
        <taxon>Eukaryota</taxon>
        <taxon>Metazoa</taxon>
        <taxon>Spiralia</taxon>
        <taxon>Lophotrochozoa</taxon>
        <taxon>Platyhelminthes</taxon>
        <taxon>Rhabditophora</taxon>
        <taxon>Macrostomorpha</taxon>
        <taxon>Macrostomida</taxon>
        <taxon>Macrostomidae</taxon>
        <taxon>Macrostomum</taxon>
    </lineage>
</organism>
<dbReference type="InterPro" id="IPR026848">
    <property type="entry name" value="Fancl"/>
</dbReference>